<proteinExistence type="predicted"/>
<evidence type="ECO:0000313" key="1">
    <source>
        <dbReference type="EMBL" id="KAH3889572.1"/>
    </source>
</evidence>
<evidence type="ECO:0000313" key="2">
    <source>
        <dbReference type="Proteomes" id="UP000828390"/>
    </source>
</evidence>
<reference evidence="1" key="2">
    <citation type="submission" date="2020-11" db="EMBL/GenBank/DDBJ databases">
        <authorList>
            <person name="McCartney M.A."/>
            <person name="Auch B."/>
            <person name="Kono T."/>
            <person name="Mallez S."/>
            <person name="Becker A."/>
            <person name="Gohl D.M."/>
            <person name="Silverstein K.A.T."/>
            <person name="Koren S."/>
            <person name="Bechman K.B."/>
            <person name="Herman A."/>
            <person name="Abrahante J.E."/>
            <person name="Garbe J."/>
        </authorList>
    </citation>
    <scope>NUCLEOTIDE SEQUENCE</scope>
    <source>
        <strain evidence="1">Duluth1</strain>
        <tissue evidence="1">Whole animal</tissue>
    </source>
</reference>
<dbReference type="AlphaFoldDB" id="A0A9D4NA67"/>
<keyword evidence="2" id="KW-1185">Reference proteome</keyword>
<accession>A0A9D4NA67</accession>
<reference evidence="1" key="1">
    <citation type="journal article" date="2019" name="bioRxiv">
        <title>The Genome of the Zebra Mussel, Dreissena polymorpha: A Resource for Invasive Species Research.</title>
        <authorList>
            <person name="McCartney M.A."/>
            <person name="Auch B."/>
            <person name="Kono T."/>
            <person name="Mallez S."/>
            <person name="Zhang Y."/>
            <person name="Obille A."/>
            <person name="Becker A."/>
            <person name="Abrahante J.E."/>
            <person name="Garbe J."/>
            <person name="Badalamenti J.P."/>
            <person name="Herman A."/>
            <person name="Mangelson H."/>
            <person name="Liachko I."/>
            <person name="Sullivan S."/>
            <person name="Sone E.D."/>
            <person name="Koren S."/>
            <person name="Silverstein K.A.T."/>
            <person name="Beckman K.B."/>
            <person name="Gohl D.M."/>
        </authorList>
    </citation>
    <scope>NUCLEOTIDE SEQUENCE</scope>
    <source>
        <strain evidence="1">Duluth1</strain>
        <tissue evidence="1">Whole animal</tissue>
    </source>
</reference>
<protein>
    <submittedName>
        <fullName evidence="1">Uncharacterized protein</fullName>
    </submittedName>
</protein>
<dbReference type="EMBL" id="JAIWYP010000001">
    <property type="protein sequence ID" value="KAH3889572.1"/>
    <property type="molecule type" value="Genomic_DNA"/>
</dbReference>
<comment type="caution">
    <text evidence="1">The sequence shown here is derived from an EMBL/GenBank/DDBJ whole genome shotgun (WGS) entry which is preliminary data.</text>
</comment>
<gene>
    <name evidence="1" type="ORF">DPMN_013631</name>
</gene>
<organism evidence="1 2">
    <name type="scientific">Dreissena polymorpha</name>
    <name type="common">Zebra mussel</name>
    <name type="synonym">Mytilus polymorpha</name>
    <dbReference type="NCBI Taxonomy" id="45954"/>
    <lineage>
        <taxon>Eukaryota</taxon>
        <taxon>Metazoa</taxon>
        <taxon>Spiralia</taxon>
        <taxon>Lophotrochozoa</taxon>
        <taxon>Mollusca</taxon>
        <taxon>Bivalvia</taxon>
        <taxon>Autobranchia</taxon>
        <taxon>Heteroconchia</taxon>
        <taxon>Euheterodonta</taxon>
        <taxon>Imparidentia</taxon>
        <taxon>Neoheterodontei</taxon>
        <taxon>Myida</taxon>
        <taxon>Dreissenoidea</taxon>
        <taxon>Dreissenidae</taxon>
        <taxon>Dreissena</taxon>
    </lineage>
</organism>
<sequence>MTFLACNIIFSNAVAGSPRTEAFYSQDPRKYFLGISVKSKALTVSPAVPDSFLCLYINLLSTKVAN</sequence>
<name>A0A9D4NA67_DREPO</name>
<dbReference type="Proteomes" id="UP000828390">
    <property type="component" value="Unassembled WGS sequence"/>
</dbReference>